<sequence>MVIMEIGKMKKYILGCIVLFFLSLGFTTTTLAKEYSSKELEQVAGKIIDWQTKKSDETTIFDSGLLLEAGSNSSDWFAIGVSRLGKEANYLDYQAMLSENVEKRYQTSHLLSVGKATEWHRIGLAYLASGGNPTDLSFDGKKKINLINDGTYNRGETKPLAAQGTNGLIFGLILLDSMNYEVPEKAKDTRKDIITELLNAQNEDGGFPLAKETDSDVDITAMALTSLAPYYNSEELFKLKNNKTIQAKEAIERGLTYLSESQNKEGGFESWGTPNPESATQVILALTALNIDPQKDERFIKNNHNLIDFLLTFQMKDGGFVHSFEYDEENPSAKPDESNAMASEQVLTALGALIREQNMMRHFYDFRPEMTKEIASQVTQVNEKITDLSDKDDVIEVYKDYSQLPIEEKRYVKNYRLLSEKIKNFDIPVEQNDFTSSNIGKSLNQSGTITSVSSKKEVSLNEDVSEKMKQVKKIERKNLSLSDLPLVYSTYYLAQKEDASESDLKLLKDLMKQLEERQGTIDKISEQIKKEYYPMDKLGAKDYFRIKKTMKSLDELSEENRRLVFGYEDLEKTVAHTTSLIRSAVISVIVLLVIIIGLLVLAKNRKKRKKERYDKMMMSDDDDEEYEDE</sequence>
<evidence type="ECO:0000256" key="3">
    <source>
        <dbReference type="SAM" id="Phobius"/>
    </source>
</evidence>
<keyword evidence="6" id="KW-1185">Reference proteome</keyword>
<evidence type="ECO:0000313" key="6">
    <source>
        <dbReference type="Proteomes" id="UP000288028"/>
    </source>
</evidence>
<evidence type="ECO:0000313" key="5">
    <source>
        <dbReference type="EMBL" id="RSU15432.1"/>
    </source>
</evidence>
<protein>
    <recommendedName>
        <fullName evidence="4">Prenyltransferase alpha-alpha toroid domain-containing protein</fullName>
    </recommendedName>
</protein>
<keyword evidence="1" id="KW-0677">Repeat</keyword>
<dbReference type="SUPFAM" id="SSF48239">
    <property type="entry name" value="Terpenoid cyclases/Protein prenyltransferases"/>
    <property type="match status" value="1"/>
</dbReference>
<dbReference type="RefSeq" id="WP_126793303.1">
    <property type="nucleotide sequence ID" value="NZ_CP060720.1"/>
</dbReference>
<keyword evidence="3" id="KW-0472">Membrane</keyword>
<evidence type="ECO:0000256" key="2">
    <source>
        <dbReference type="SAM" id="Coils"/>
    </source>
</evidence>
<feature type="transmembrane region" description="Helical" evidence="3">
    <location>
        <begin position="580"/>
        <end position="602"/>
    </location>
</feature>
<dbReference type="Gene3D" id="1.50.10.20">
    <property type="match status" value="1"/>
</dbReference>
<dbReference type="GO" id="GO:0003824">
    <property type="term" value="F:catalytic activity"/>
    <property type="evidence" value="ECO:0007669"/>
    <property type="project" value="InterPro"/>
</dbReference>
<comment type="caution">
    <text evidence="5">The sequence shown here is derived from an EMBL/GenBank/DDBJ whole genome shotgun (WGS) entry which is preliminary data.</text>
</comment>
<keyword evidence="2" id="KW-0175">Coiled coil</keyword>
<evidence type="ECO:0000259" key="4">
    <source>
        <dbReference type="Pfam" id="PF00432"/>
    </source>
</evidence>
<proteinExistence type="predicted"/>
<reference evidence="5 6" key="1">
    <citation type="submission" date="2017-05" db="EMBL/GenBank/DDBJ databases">
        <title>Vagococcus spp. assemblies.</title>
        <authorList>
            <person name="Gulvik C.A."/>
        </authorList>
    </citation>
    <scope>NUCLEOTIDE SEQUENCE [LARGE SCALE GENOMIC DNA]</scope>
    <source>
        <strain evidence="5 6">SS1714</strain>
    </source>
</reference>
<keyword evidence="3" id="KW-0812">Transmembrane</keyword>
<dbReference type="InterPro" id="IPR008930">
    <property type="entry name" value="Terpenoid_cyclase/PrenylTrfase"/>
</dbReference>
<organism evidence="5 6">
    <name type="scientific">Vagococcus carniphilus</name>
    <dbReference type="NCBI Taxonomy" id="218144"/>
    <lineage>
        <taxon>Bacteria</taxon>
        <taxon>Bacillati</taxon>
        <taxon>Bacillota</taxon>
        <taxon>Bacilli</taxon>
        <taxon>Lactobacillales</taxon>
        <taxon>Enterococcaceae</taxon>
        <taxon>Vagococcus</taxon>
    </lineage>
</organism>
<dbReference type="CDD" id="cd00688">
    <property type="entry name" value="ISOPREN_C2_like"/>
    <property type="match status" value="1"/>
</dbReference>
<dbReference type="Proteomes" id="UP000288028">
    <property type="component" value="Unassembled WGS sequence"/>
</dbReference>
<keyword evidence="3" id="KW-1133">Transmembrane helix</keyword>
<dbReference type="EMBL" id="NGKB01000005">
    <property type="protein sequence ID" value="RSU15432.1"/>
    <property type="molecule type" value="Genomic_DNA"/>
</dbReference>
<accession>A0A430B5D7</accession>
<dbReference type="AlphaFoldDB" id="A0A430B5D7"/>
<feature type="domain" description="Prenyltransferase alpha-alpha toroid" evidence="4">
    <location>
        <begin position="184"/>
        <end position="320"/>
    </location>
</feature>
<gene>
    <name evidence="5" type="ORF">CBF28_06810</name>
</gene>
<dbReference type="GeneID" id="95580762"/>
<dbReference type="OrthoDB" id="411361at2"/>
<evidence type="ECO:0000256" key="1">
    <source>
        <dbReference type="ARBA" id="ARBA00022737"/>
    </source>
</evidence>
<dbReference type="Pfam" id="PF00432">
    <property type="entry name" value="Prenyltrans"/>
    <property type="match status" value="1"/>
</dbReference>
<dbReference type="InterPro" id="IPR001330">
    <property type="entry name" value="Prenyltrans"/>
</dbReference>
<feature type="coiled-coil region" evidence="2">
    <location>
        <begin position="497"/>
        <end position="527"/>
    </location>
</feature>
<name>A0A430B5D7_9ENTE</name>